<protein>
    <submittedName>
        <fullName evidence="1">Uncharacterized protein</fullName>
    </submittedName>
</protein>
<name>A0A803M6C8_CHEQI</name>
<evidence type="ECO:0000313" key="1">
    <source>
        <dbReference type="EnsemblPlants" id="AUR62024001-RA:cds"/>
    </source>
</evidence>
<reference evidence="1" key="2">
    <citation type="submission" date="2021-03" db="UniProtKB">
        <authorList>
            <consortium name="EnsemblPlants"/>
        </authorList>
    </citation>
    <scope>IDENTIFICATION</scope>
</reference>
<proteinExistence type="predicted"/>
<dbReference type="AlphaFoldDB" id="A0A803M6C8"/>
<accession>A0A803M6C8</accession>
<dbReference type="OMA" id="WEFEYAG"/>
<keyword evidence="2" id="KW-1185">Reference proteome</keyword>
<dbReference type="Proteomes" id="UP000596660">
    <property type="component" value="Unplaced"/>
</dbReference>
<dbReference type="EnsemblPlants" id="AUR62024001-RA">
    <property type="protein sequence ID" value="AUR62024001-RA:cds"/>
    <property type="gene ID" value="AUR62024001"/>
</dbReference>
<organism evidence="1 2">
    <name type="scientific">Chenopodium quinoa</name>
    <name type="common">Quinoa</name>
    <dbReference type="NCBI Taxonomy" id="63459"/>
    <lineage>
        <taxon>Eukaryota</taxon>
        <taxon>Viridiplantae</taxon>
        <taxon>Streptophyta</taxon>
        <taxon>Embryophyta</taxon>
        <taxon>Tracheophyta</taxon>
        <taxon>Spermatophyta</taxon>
        <taxon>Magnoliopsida</taxon>
        <taxon>eudicotyledons</taxon>
        <taxon>Gunneridae</taxon>
        <taxon>Pentapetalae</taxon>
        <taxon>Caryophyllales</taxon>
        <taxon>Chenopodiaceae</taxon>
        <taxon>Chenopodioideae</taxon>
        <taxon>Atripliceae</taxon>
        <taxon>Chenopodium</taxon>
    </lineage>
</organism>
<dbReference type="Gramene" id="AUR62024001-RA">
    <property type="protein sequence ID" value="AUR62024001-RA:cds"/>
    <property type="gene ID" value="AUR62024001"/>
</dbReference>
<reference evidence="1" key="1">
    <citation type="journal article" date="2017" name="Nature">
        <title>The genome of Chenopodium quinoa.</title>
        <authorList>
            <person name="Jarvis D.E."/>
            <person name="Ho Y.S."/>
            <person name="Lightfoot D.J."/>
            <person name="Schmoeckel S.M."/>
            <person name="Li B."/>
            <person name="Borm T.J.A."/>
            <person name="Ohyanagi H."/>
            <person name="Mineta K."/>
            <person name="Michell C.T."/>
            <person name="Saber N."/>
            <person name="Kharbatia N.M."/>
            <person name="Rupper R.R."/>
            <person name="Sharp A.R."/>
            <person name="Dally N."/>
            <person name="Boughton B.A."/>
            <person name="Woo Y.H."/>
            <person name="Gao G."/>
            <person name="Schijlen E.G.W.M."/>
            <person name="Guo X."/>
            <person name="Momin A.A."/>
            <person name="Negrao S."/>
            <person name="Al-Babili S."/>
            <person name="Gehring C."/>
            <person name="Roessner U."/>
            <person name="Jung C."/>
            <person name="Murphy K."/>
            <person name="Arold S.T."/>
            <person name="Gojobori T."/>
            <person name="van der Linden C.G."/>
            <person name="van Loo E.N."/>
            <person name="Jellen E.N."/>
            <person name="Maughan P.J."/>
            <person name="Tester M."/>
        </authorList>
    </citation>
    <scope>NUCLEOTIDE SEQUENCE [LARGE SCALE GENOMIC DNA]</scope>
    <source>
        <strain evidence="1">cv. PI 614886</strain>
    </source>
</reference>
<evidence type="ECO:0000313" key="2">
    <source>
        <dbReference type="Proteomes" id="UP000596660"/>
    </source>
</evidence>
<sequence length="104" mass="12033">MSIRTDPVDCGWYLRWFEFDFAGETVLKDELPMFPNLKHLKLNGDAENYWNNLLLPFLNCSPVLETLEFAEGLARNHGDTIGEDGRMALEREFFTSDQEIPLCC</sequence>